<evidence type="ECO:0000313" key="3">
    <source>
        <dbReference type="Proteomes" id="UP001274896"/>
    </source>
</evidence>
<sequence length="35" mass="4064">MPHPWTKTCMCGGGFWGLFCMTYYTLQELAQNSIF</sequence>
<organism evidence="2 3">
    <name type="scientific">Hemibagrus guttatus</name>
    <dbReference type="NCBI Taxonomy" id="175788"/>
    <lineage>
        <taxon>Eukaryota</taxon>
        <taxon>Metazoa</taxon>
        <taxon>Chordata</taxon>
        <taxon>Craniata</taxon>
        <taxon>Vertebrata</taxon>
        <taxon>Euteleostomi</taxon>
        <taxon>Actinopterygii</taxon>
        <taxon>Neopterygii</taxon>
        <taxon>Teleostei</taxon>
        <taxon>Ostariophysi</taxon>
        <taxon>Siluriformes</taxon>
        <taxon>Bagridae</taxon>
        <taxon>Hemibagrus</taxon>
    </lineage>
</organism>
<evidence type="ECO:0000313" key="2">
    <source>
        <dbReference type="EMBL" id="KAK3524563.1"/>
    </source>
</evidence>
<comment type="caution">
    <text evidence="2">The sequence shown here is derived from an EMBL/GenBank/DDBJ whole genome shotgun (WGS) entry which is preliminary data.</text>
</comment>
<accession>A0AAE0QLX5</accession>
<evidence type="ECO:0000259" key="1">
    <source>
        <dbReference type="PROSITE" id="PS01186"/>
    </source>
</evidence>
<dbReference type="Proteomes" id="UP001274896">
    <property type="component" value="Unassembled WGS sequence"/>
</dbReference>
<dbReference type="PROSITE" id="PS01186">
    <property type="entry name" value="EGF_2"/>
    <property type="match status" value="1"/>
</dbReference>
<protein>
    <recommendedName>
        <fullName evidence="1">EGF-like domain-containing protein</fullName>
    </recommendedName>
</protein>
<dbReference type="EMBL" id="JAUCMX010000014">
    <property type="protein sequence ID" value="KAK3524563.1"/>
    <property type="molecule type" value="Genomic_DNA"/>
</dbReference>
<dbReference type="InterPro" id="IPR000742">
    <property type="entry name" value="EGF"/>
</dbReference>
<name>A0AAE0QLX5_9TELE</name>
<reference evidence="2" key="1">
    <citation type="submission" date="2023-06" db="EMBL/GenBank/DDBJ databases">
        <title>Male Hemibagrus guttatus genome.</title>
        <authorList>
            <person name="Bian C."/>
        </authorList>
    </citation>
    <scope>NUCLEOTIDE SEQUENCE</scope>
    <source>
        <strain evidence="2">Male_cb2023</strain>
        <tissue evidence="2">Muscle</tissue>
    </source>
</reference>
<proteinExistence type="predicted"/>
<dbReference type="AlphaFoldDB" id="A0AAE0QLX5"/>
<keyword evidence="3" id="KW-1185">Reference proteome</keyword>
<gene>
    <name evidence="2" type="ORF">QTP70_029880</name>
</gene>
<feature type="domain" description="EGF-like" evidence="1">
    <location>
        <begin position="9"/>
        <end position="20"/>
    </location>
</feature>